<dbReference type="Gene3D" id="3.40.1190.10">
    <property type="entry name" value="Mur-like, catalytic domain"/>
    <property type="match status" value="1"/>
</dbReference>
<dbReference type="InterPro" id="IPR036615">
    <property type="entry name" value="Mur_ligase_C_dom_sf"/>
</dbReference>
<dbReference type="InterPro" id="IPR036565">
    <property type="entry name" value="Mur-like_cat_sf"/>
</dbReference>
<feature type="domain" description="Mur ligase N-terminal catalytic" evidence="4">
    <location>
        <begin position="30"/>
        <end position="92"/>
    </location>
</feature>
<protein>
    <submittedName>
        <fullName evidence="6">UDP-N-acetylmuramoyl-tripeptide--D-alanyl-D-alanine ligase</fullName>
    </submittedName>
</protein>
<dbReference type="GO" id="GO:0005524">
    <property type="term" value="F:ATP binding"/>
    <property type="evidence" value="ECO:0007669"/>
    <property type="project" value="UniProtKB-KW"/>
</dbReference>
<evidence type="ECO:0000256" key="1">
    <source>
        <dbReference type="ARBA" id="ARBA00022598"/>
    </source>
</evidence>
<dbReference type="Gene3D" id="3.40.1390.10">
    <property type="entry name" value="MurE/MurF, N-terminal domain"/>
    <property type="match status" value="1"/>
</dbReference>
<dbReference type="InterPro" id="IPR000713">
    <property type="entry name" value="Mur_ligase_N"/>
</dbReference>
<keyword evidence="7" id="KW-1185">Reference proteome</keyword>
<evidence type="ECO:0000259" key="5">
    <source>
        <dbReference type="Pfam" id="PF08245"/>
    </source>
</evidence>
<dbReference type="Proteomes" id="UP000253934">
    <property type="component" value="Unassembled WGS sequence"/>
</dbReference>
<feature type="domain" description="Mur ligase central" evidence="5">
    <location>
        <begin position="117"/>
        <end position="338"/>
    </location>
</feature>
<keyword evidence="2" id="KW-0547">Nucleotide-binding</keyword>
<dbReference type="Gene3D" id="3.90.190.20">
    <property type="entry name" value="Mur ligase, C-terminal domain"/>
    <property type="match status" value="1"/>
</dbReference>
<evidence type="ECO:0000256" key="3">
    <source>
        <dbReference type="ARBA" id="ARBA00022840"/>
    </source>
</evidence>
<dbReference type="InterPro" id="IPR035911">
    <property type="entry name" value="MurE/MurF_N"/>
</dbReference>
<name>A0A369KP46_9BACT</name>
<keyword evidence="3" id="KW-0067">ATP-binding</keyword>
<organism evidence="6 7">
    <name type="scientific">Spirobacillus cienkowskii</name>
    <dbReference type="NCBI Taxonomy" id="495820"/>
    <lineage>
        <taxon>Bacteria</taxon>
        <taxon>Pseudomonadati</taxon>
        <taxon>Bdellovibrionota</taxon>
        <taxon>Oligoflexia</taxon>
        <taxon>Silvanigrellales</taxon>
        <taxon>Spirobacillus</taxon>
    </lineage>
</organism>
<dbReference type="SUPFAM" id="SSF63418">
    <property type="entry name" value="MurE/MurF N-terminal domain"/>
    <property type="match status" value="1"/>
</dbReference>
<evidence type="ECO:0000259" key="4">
    <source>
        <dbReference type="Pfam" id="PF01225"/>
    </source>
</evidence>
<gene>
    <name evidence="6" type="ORF">DCC88_11710</name>
</gene>
<evidence type="ECO:0000313" key="7">
    <source>
        <dbReference type="Proteomes" id="UP000253934"/>
    </source>
</evidence>
<dbReference type="InterPro" id="IPR013221">
    <property type="entry name" value="Mur_ligase_cen"/>
</dbReference>
<dbReference type="SUPFAM" id="SSF53623">
    <property type="entry name" value="MurD-like peptide ligases, catalytic domain"/>
    <property type="match status" value="1"/>
</dbReference>
<dbReference type="EMBL" id="QOVW01000102">
    <property type="protein sequence ID" value="RDB35130.1"/>
    <property type="molecule type" value="Genomic_DNA"/>
</dbReference>
<evidence type="ECO:0000256" key="2">
    <source>
        <dbReference type="ARBA" id="ARBA00022741"/>
    </source>
</evidence>
<dbReference type="PANTHER" id="PTHR43024">
    <property type="entry name" value="UDP-N-ACETYLMURAMOYL-TRIPEPTIDE--D-ALANYL-D-ALANINE LIGASE"/>
    <property type="match status" value="1"/>
</dbReference>
<dbReference type="AlphaFoldDB" id="A0A369KP46"/>
<dbReference type="SUPFAM" id="SSF53244">
    <property type="entry name" value="MurD-like peptide ligases, peptide-binding domain"/>
    <property type="match status" value="1"/>
</dbReference>
<evidence type="ECO:0000313" key="6">
    <source>
        <dbReference type="EMBL" id="RDB35130.1"/>
    </source>
</evidence>
<comment type="caution">
    <text evidence="6">The sequence shown here is derived from an EMBL/GenBank/DDBJ whole genome shotgun (WGS) entry which is preliminary data.</text>
</comment>
<accession>A0A369KP46</accession>
<sequence>MWPLSGKEIYRAITHDENSLNVFDNCIILGVSSDSRKITPNNLFVAIQGEQYDGHAYLAECFEKGVQIALVHKDSEFIKKLSPENQKKCIQVENVIDKFRNFAKFMRSRFDFPVIAVAGSNGKTTTKEMIFSLLNSETEKVTKTEKSENGFLGMALTLCQEAHNISSPPHALILEIGIDEVGAMAQHVSLSTPHISLITALGPEHLERLIDWDTAASEELILFQNLNSKKIWQLSDQKLLTEFNHQIEKNSCNDKNAISTINDYIIIEKNNFEKIENKDKLLNFVKKIIIWELTQSSSFDNTVKFEILPKENHYKNCEFKILMPGIHNVTNFALAFSVAIMLNKSINYIQECWKNFTIPPMRSNIKKLKKGNILFDDTYNSSPMSLEAALHFFDNKDFYNKEKLIILGDMLELGTESKYWHEKIFYSLKNLQNSYLCLYGSGMYDCYKLLKNIEDELISLNNTKIYWLAKSEDPNKFLSEIKVNLLDFLILVKGSRGMKLDRIVKTIEKNF</sequence>
<dbReference type="GO" id="GO:0016881">
    <property type="term" value="F:acid-amino acid ligase activity"/>
    <property type="evidence" value="ECO:0007669"/>
    <property type="project" value="InterPro"/>
</dbReference>
<reference evidence="6" key="1">
    <citation type="submission" date="2018-04" db="EMBL/GenBank/DDBJ databases">
        <title>Draft genome sequence of the Candidatus Spirobacillus cienkowskii, a pathogen of freshwater Daphnia species, reconstructed from hemolymph metagenomic reads.</title>
        <authorList>
            <person name="Bresciani L."/>
            <person name="Lemos L.N."/>
            <person name="Wale N."/>
            <person name="Lin J.Y."/>
            <person name="Fernandes G.R."/>
            <person name="Duffy M.A."/>
            <person name="Rodrigues J.M."/>
        </authorList>
    </citation>
    <scope>NUCLEOTIDE SEQUENCE [LARGE SCALE GENOMIC DNA]</scope>
    <source>
        <strain evidence="6">Binning01</strain>
    </source>
</reference>
<dbReference type="PANTHER" id="PTHR43024:SF1">
    <property type="entry name" value="UDP-N-ACETYLMURAMOYL-TRIPEPTIDE--D-ALANYL-D-ALANINE LIGASE"/>
    <property type="match status" value="1"/>
</dbReference>
<keyword evidence="1 6" id="KW-0436">Ligase</keyword>
<dbReference type="Pfam" id="PF08245">
    <property type="entry name" value="Mur_ligase_M"/>
    <property type="match status" value="1"/>
</dbReference>
<dbReference type="InterPro" id="IPR051046">
    <property type="entry name" value="MurCDEF_CellWall_CoF430Synth"/>
</dbReference>
<proteinExistence type="predicted"/>
<dbReference type="Pfam" id="PF01225">
    <property type="entry name" value="Mur_ligase"/>
    <property type="match status" value="1"/>
</dbReference>